<evidence type="ECO:0000256" key="5">
    <source>
        <dbReference type="ARBA" id="ARBA00022679"/>
    </source>
</evidence>
<proteinExistence type="predicted"/>
<comment type="pathway">
    <text evidence="2">Cofactor biosynthesis; NAD(+) biosynthesis; deamido-NAD(+) from nicotinate D-ribonucleotide: step 1/1.</text>
</comment>
<evidence type="ECO:0000256" key="4">
    <source>
        <dbReference type="ARBA" id="ARBA00022642"/>
    </source>
</evidence>
<dbReference type="Pfam" id="PF01467">
    <property type="entry name" value="CTP_transf_like"/>
    <property type="match status" value="1"/>
</dbReference>
<dbReference type="GO" id="GO:0004515">
    <property type="term" value="F:nicotinate-nucleotide adenylyltransferase activity"/>
    <property type="evidence" value="ECO:0007669"/>
    <property type="project" value="UniProtKB-EC"/>
</dbReference>
<dbReference type="GO" id="GO:0009435">
    <property type="term" value="P:NAD+ biosynthetic process"/>
    <property type="evidence" value="ECO:0007669"/>
    <property type="project" value="InterPro"/>
</dbReference>
<dbReference type="InterPro" id="IPR005248">
    <property type="entry name" value="NadD/NMNAT"/>
</dbReference>
<evidence type="ECO:0000259" key="11">
    <source>
        <dbReference type="Pfam" id="PF01467"/>
    </source>
</evidence>
<evidence type="ECO:0000256" key="6">
    <source>
        <dbReference type="ARBA" id="ARBA00022695"/>
    </source>
</evidence>
<evidence type="ECO:0000256" key="10">
    <source>
        <dbReference type="ARBA" id="ARBA00048721"/>
    </source>
</evidence>
<dbReference type="InterPro" id="IPR014729">
    <property type="entry name" value="Rossmann-like_a/b/a_fold"/>
</dbReference>
<dbReference type="RefSeq" id="WP_072887790.1">
    <property type="nucleotide sequence ID" value="NZ_FRAE01000016.1"/>
</dbReference>
<comment type="catalytic activity">
    <reaction evidence="10">
        <text>nicotinate beta-D-ribonucleotide + ATP + H(+) = deamido-NAD(+) + diphosphate</text>
        <dbReference type="Rhea" id="RHEA:22860"/>
        <dbReference type="ChEBI" id="CHEBI:15378"/>
        <dbReference type="ChEBI" id="CHEBI:30616"/>
        <dbReference type="ChEBI" id="CHEBI:33019"/>
        <dbReference type="ChEBI" id="CHEBI:57502"/>
        <dbReference type="ChEBI" id="CHEBI:58437"/>
        <dbReference type="EC" id="2.7.7.18"/>
    </reaction>
</comment>
<dbReference type="STRING" id="1123349.SAMN02744037_00958"/>
<organism evidence="12 13">
    <name type="scientific">Tepidibacter formicigenes DSM 15518</name>
    <dbReference type="NCBI Taxonomy" id="1123349"/>
    <lineage>
        <taxon>Bacteria</taxon>
        <taxon>Bacillati</taxon>
        <taxon>Bacillota</taxon>
        <taxon>Clostridia</taxon>
        <taxon>Peptostreptococcales</taxon>
        <taxon>Peptostreptococcaceae</taxon>
        <taxon>Tepidibacter</taxon>
    </lineage>
</organism>
<dbReference type="InterPro" id="IPR004821">
    <property type="entry name" value="Cyt_trans-like"/>
</dbReference>
<evidence type="ECO:0000256" key="3">
    <source>
        <dbReference type="ARBA" id="ARBA00012389"/>
    </source>
</evidence>
<feature type="domain" description="Cytidyltransferase-like" evidence="11">
    <location>
        <begin position="924"/>
        <end position="1088"/>
    </location>
</feature>
<keyword evidence="9" id="KW-0520">NAD</keyword>
<evidence type="ECO:0000313" key="13">
    <source>
        <dbReference type="Proteomes" id="UP000242497"/>
    </source>
</evidence>
<dbReference type="OrthoDB" id="1703792at2"/>
<dbReference type="GO" id="GO:0005524">
    <property type="term" value="F:ATP binding"/>
    <property type="evidence" value="ECO:0007669"/>
    <property type="project" value="UniProtKB-KW"/>
</dbReference>
<dbReference type="EMBL" id="FRAE01000016">
    <property type="protein sequence ID" value="SHJ83616.1"/>
    <property type="molecule type" value="Genomic_DNA"/>
</dbReference>
<dbReference type="Proteomes" id="UP000242497">
    <property type="component" value="Unassembled WGS sequence"/>
</dbReference>
<dbReference type="Gene3D" id="3.40.50.620">
    <property type="entry name" value="HUPs"/>
    <property type="match status" value="1"/>
</dbReference>
<protein>
    <recommendedName>
        <fullName evidence="3">nicotinate-nucleotide adenylyltransferase</fullName>
        <ecNumber evidence="3">2.7.7.18</ecNumber>
    </recommendedName>
</protein>
<gene>
    <name evidence="12" type="ORF">SAMN02744037_00958</name>
</gene>
<dbReference type="SUPFAM" id="SSF48371">
    <property type="entry name" value="ARM repeat"/>
    <property type="match status" value="1"/>
</dbReference>
<dbReference type="InterPro" id="IPR016024">
    <property type="entry name" value="ARM-type_fold"/>
</dbReference>
<comment type="function">
    <text evidence="1">Catalyzes the reversible adenylation of nicotinate mononucleotide (NaMN) to nicotinic acid adenine dinucleotide (NaAD).</text>
</comment>
<evidence type="ECO:0000256" key="1">
    <source>
        <dbReference type="ARBA" id="ARBA00002324"/>
    </source>
</evidence>
<keyword evidence="8" id="KW-0067">ATP-binding</keyword>
<evidence type="ECO:0000256" key="8">
    <source>
        <dbReference type="ARBA" id="ARBA00022840"/>
    </source>
</evidence>
<evidence type="ECO:0000256" key="9">
    <source>
        <dbReference type="ARBA" id="ARBA00023027"/>
    </source>
</evidence>
<keyword evidence="7" id="KW-0547">Nucleotide-binding</keyword>
<dbReference type="SUPFAM" id="SSF109604">
    <property type="entry name" value="HD-domain/PDEase-like"/>
    <property type="match status" value="1"/>
</dbReference>
<reference evidence="13" key="1">
    <citation type="submission" date="2016-11" db="EMBL/GenBank/DDBJ databases">
        <authorList>
            <person name="Varghese N."/>
            <person name="Submissions S."/>
        </authorList>
    </citation>
    <scope>NUCLEOTIDE SEQUENCE [LARGE SCALE GENOMIC DNA]</scope>
    <source>
        <strain evidence="13">DSM 15518</strain>
    </source>
</reference>
<dbReference type="SUPFAM" id="SSF52374">
    <property type="entry name" value="Nucleotidylyl transferase"/>
    <property type="match status" value="1"/>
</dbReference>
<accession>A0A1M6MJN6</accession>
<sequence>MENKVAIDIHRKILDVLLNPNFIEKFSLSKSFIKNSIDNYIFIANTHKIIKKNNYSCKSIFLLCENILNHIHKGLDKNDWLKYIYNIALHKSFPDAVDIDLNSIPETIISACHIYLEILRVFCEYEKISNASNFHIKYPLNFLTNNEVNNLENPIEYKKFVKSFKNEYIYEMMKLNQEILKHNTLDHICGVHHLALHIARQLKAINISIDLGRVSGSSAGHDLGKFGCKKSESKRVPYLHYYYTDQWFKKHNITYIGHIALNHSVWDLELENLSLESLILIYCDFRVKNKKDENNNVFMNIFSLKESFEVILKKLDNLDIVKEKRYTRVYSKLKDFEDYLIHIGIDLNYNEPNQIQRKRKQPYYSLISGDKIVQNLKYLSVHHNINLMHKLRDEHSLNFILELARSENNGRNLREYLQVFEEYSTYLTQNQKIIMLKFLYEQLIHPEDDIRKQCAELIGTLIAIFDEDYRKEIPENVTLNTPSITSCDLLNEYLDFFINPNHKIIDIHQKWIGYSIRIMISSLFSNCNNNQANDYKQVLFNYYKKDFHEKNSIKLYLLHTAKYIPISEDDEVLFNYILNMLKSENDNLRISALDTTYNLIPKINKKCNFIIKLKNFFKSKVSSSTIPCENFLILKIVKMLDLENNLINRYTQFHNGDESKIANIFLSNLKTLTPWIIKKTNIDFLLEYNLKNLNNMVYTAMHFCNILKVSGIEHVRNSAGKAILKIMPHLSLEQRNDIAIELLRSLEVEKYQFSKYIPYYLGKIILYLQPVELDELIDDLLKKTKQSSVQLNSLILKTIGIALEHYPKYKNRFLEKDEIYNQRLIKILGILLNGLAHYDSQVKETAFRVIGKEIFGSKILSLDEKKYIFKLIAKKILILLDSIEEKDIVFLTNAAALNHIYRFISDYTFFNSNILLEIPQKIAFFPGTFDPFSLGHKEITKAIQSLGFEVYLAVDEFSWSKKAQPNLFRRNIINMSISDELNIYLYPEDIPVNIANPNDLKKLRENFPNSDIYIVIGSDVILNASAYKKEKTDNSIHTFNHIIFDRKSIYSTDDDSKKLEEALKYLEKEAILLNLPPQYEDISSSQIRSYIDQNRDISELIDPLAQKYIYEKGLYQREPQYKTLMKSLSINIEVIDIIDEKLIKEIYIQFFREDEDSLNKLIELLNKENIKILLIQDITENNKILGFCAFHPLLWSMLFKEFKNSFISEYIRKNVIGKAIIIDGIFSLDESKIENINQIILTEVLSYCIERDYTYAIYKNNITNDSSSSLYETLELQGFYQLSYSKGYTPIFIVDMTRPCILTLDVESVIKNPFVSNSNVKKVIIQSRKKLQKALTNLYPGNVVLSFDRNILYENLIRKICHENNVPNTPLNPRVLGDLVCVPFGNLLKGVIVPNTITKSLHTEKLFMPNIKDFTIASYPYYLDLKSQVKTISSFNKPIILVDDILNKGYRIKAINPILKEENINVKKIIVGILSGRGKELMDIQNRDVDSAYFIPNLRLWFNEHAIYPFIGGDILWRGVSPKRNLIPSINLIFPYTSLSFVKDASKKSLYDLSKVCIENSIDILETLESEYEKIHQRKLTLNHLGEVFKSPKYPDRGKNMNYDLNLNPSHYLKNDLELLNRMKNIII</sequence>
<evidence type="ECO:0000256" key="2">
    <source>
        <dbReference type="ARBA" id="ARBA00005019"/>
    </source>
</evidence>
<dbReference type="EC" id="2.7.7.18" evidence="3"/>
<keyword evidence="13" id="KW-1185">Reference proteome</keyword>
<keyword evidence="6 12" id="KW-0548">Nucleotidyltransferase</keyword>
<keyword evidence="5 12" id="KW-0808">Transferase</keyword>
<evidence type="ECO:0000313" key="12">
    <source>
        <dbReference type="EMBL" id="SHJ83616.1"/>
    </source>
</evidence>
<dbReference type="PANTHER" id="PTHR39321:SF3">
    <property type="entry name" value="PHOSPHOPANTETHEINE ADENYLYLTRANSFERASE"/>
    <property type="match status" value="1"/>
</dbReference>
<evidence type="ECO:0000256" key="7">
    <source>
        <dbReference type="ARBA" id="ARBA00022741"/>
    </source>
</evidence>
<name>A0A1M6MJN6_9FIRM</name>
<dbReference type="PANTHER" id="PTHR39321">
    <property type="entry name" value="NICOTINATE-NUCLEOTIDE ADENYLYLTRANSFERASE-RELATED"/>
    <property type="match status" value="1"/>
</dbReference>
<keyword evidence="4" id="KW-0662">Pyridine nucleotide biosynthesis</keyword>